<gene>
    <name evidence="5" type="ORF">TTHERM_00420320</name>
</gene>
<reference evidence="6" key="1">
    <citation type="journal article" date="2006" name="PLoS Biol.">
        <title>Macronuclear genome sequence of the ciliate Tetrahymena thermophila, a model eukaryote.</title>
        <authorList>
            <person name="Eisen J.A."/>
            <person name="Coyne R.S."/>
            <person name="Wu M."/>
            <person name="Wu D."/>
            <person name="Thiagarajan M."/>
            <person name="Wortman J.R."/>
            <person name="Badger J.H."/>
            <person name="Ren Q."/>
            <person name="Amedeo P."/>
            <person name="Jones K.M."/>
            <person name="Tallon L.J."/>
            <person name="Delcher A.L."/>
            <person name="Salzberg S.L."/>
            <person name="Silva J.C."/>
            <person name="Haas B.J."/>
            <person name="Majoros W.H."/>
            <person name="Farzad M."/>
            <person name="Carlton J.M."/>
            <person name="Smith R.K. Jr."/>
            <person name="Garg J."/>
            <person name="Pearlman R.E."/>
            <person name="Karrer K.M."/>
            <person name="Sun L."/>
            <person name="Manning G."/>
            <person name="Elde N.C."/>
            <person name="Turkewitz A.P."/>
            <person name="Asai D.J."/>
            <person name="Wilkes D.E."/>
            <person name="Wang Y."/>
            <person name="Cai H."/>
            <person name="Collins K."/>
            <person name="Stewart B.A."/>
            <person name="Lee S.R."/>
            <person name="Wilamowska K."/>
            <person name="Weinberg Z."/>
            <person name="Ruzzo W.L."/>
            <person name="Wloga D."/>
            <person name="Gaertig J."/>
            <person name="Frankel J."/>
            <person name="Tsao C.-C."/>
            <person name="Gorovsky M.A."/>
            <person name="Keeling P.J."/>
            <person name="Waller R.F."/>
            <person name="Patron N.J."/>
            <person name="Cherry J.M."/>
            <person name="Stover N.A."/>
            <person name="Krieger C.J."/>
            <person name="del Toro C."/>
            <person name="Ryder H.F."/>
            <person name="Williamson S.C."/>
            <person name="Barbeau R.A."/>
            <person name="Hamilton E.P."/>
            <person name="Orias E."/>
        </authorList>
    </citation>
    <scope>NUCLEOTIDE SEQUENCE [LARGE SCALE GENOMIC DNA]</scope>
    <source>
        <strain evidence="6">SB210</strain>
    </source>
</reference>
<dbReference type="OMA" id="CCDGSLK"/>
<dbReference type="PANTHER" id="PTHR19918">
    <property type="entry name" value="CELL DIVISION CYCLE 20 CDC20 FIZZY -RELATED"/>
    <property type="match status" value="1"/>
</dbReference>
<dbReference type="SUPFAM" id="SSF50978">
    <property type="entry name" value="WD40 repeat-like"/>
    <property type="match status" value="1"/>
</dbReference>
<feature type="repeat" description="WD" evidence="4">
    <location>
        <begin position="353"/>
        <end position="372"/>
    </location>
</feature>
<keyword evidence="3" id="KW-0131">Cell cycle</keyword>
<dbReference type="Pfam" id="PF00400">
    <property type="entry name" value="WD40"/>
    <property type="match status" value="1"/>
</dbReference>
<proteinExistence type="predicted"/>
<dbReference type="Proteomes" id="UP000009168">
    <property type="component" value="Unassembled WGS sequence"/>
</dbReference>
<dbReference type="eggNOG" id="KOG0305">
    <property type="taxonomic scope" value="Eukaryota"/>
</dbReference>
<evidence type="ECO:0000256" key="1">
    <source>
        <dbReference type="ARBA" id="ARBA00022574"/>
    </source>
</evidence>
<evidence type="ECO:0000256" key="3">
    <source>
        <dbReference type="ARBA" id="ARBA00023306"/>
    </source>
</evidence>
<organism evidence="5 6">
    <name type="scientific">Tetrahymena thermophila (strain SB210)</name>
    <dbReference type="NCBI Taxonomy" id="312017"/>
    <lineage>
        <taxon>Eukaryota</taxon>
        <taxon>Sar</taxon>
        <taxon>Alveolata</taxon>
        <taxon>Ciliophora</taxon>
        <taxon>Intramacronucleata</taxon>
        <taxon>Oligohymenophorea</taxon>
        <taxon>Hymenostomatida</taxon>
        <taxon>Tetrahymenina</taxon>
        <taxon>Tetrahymenidae</taxon>
        <taxon>Tetrahymena</taxon>
    </lineage>
</organism>
<dbReference type="RefSeq" id="XP_001033287.3">
    <property type="nucleotide sequence ID" value="XM_001033287.3"/>
</dbReference>
<dbReference type="Gene3D" id="2.130.10.10">
    <property type="entry name" value="YVTN repeat-like/Quinoprotein amine dehydrogenase"/>
    <property type="match status" value="1"/>
</dbReference>
<evidence type="ECO:0000256" key="2">
    <source>
        <dbReference type="ARBA" id="ARBA00022737"/>
    </source>
</evidence>
<dbReference type="GO" id="GO:1905786">
    <property type="term" value="P:positive regulation of anaphase-promoting complex-dependent catabolic process"/>
    <property type="evidence" value="ECO:0007669"/>
    <property type="project" value="TreeGrafter"/>
</dbReference>
<keyword evidence="2" id="KW-0677">Repeat</keyword>
<dbReference type="GO" id="GO:0031145">
    <property type="term" value="P:anaphase-promoting complex-dependent catabolic process"/>
    <property type="evidence" value="ECO:0007669"/>
    <property type="project" value="TreeGrafter"/>
</dbReference>
<dbReference type="SMR" id="I7M076"/>
<dbReference type="GO" id="GO:0010997">
    <property type="term" value="F:anaphase-promoting complex binding"/>
    <property type="evidence" value="ECO:0007669"/>
    <property type="project" value="InterPro"/>
</dbReference>
<dbReference type="AlphaFoldDB" id="I7M076"/>
<evidence type="ECO:0000313" key="5">
    <source>
        <dbReference type="EMBL" id="EAR85624.3"/>
    </source>
</evidence>
<dbReference type="InParanoid" id="I7M076"/>
<dbReference type="PROSITE" id="PS50082">
    <property type="entry name" value="WD_REPEATS_2"/>
    <property type="match status" value="1"/>
</dbReference>
<keyword evidence="1 4" id="KW-0853">WD repeat</keyword>
<dbReference type="KEGG" id="tet:TTHERM_00420320"/>
<sequence length="456" mass="52642">MEVLLQTQQKINQLHSIRKDNINNEQNLQTQNKLNSTNNKVQPKSNVCNKSDQALTKQAQENTQKCQIELSNLQNAIEKYNIFKCINSRSIKQSDIMVDESDEYLVSFLFSRFGEQNQKMQLNQNTKFDYSNQRHQDTIKKQKPSQAFNLSTFKEDLSINPLDINGQYNLVGLVEQKNIILYNINQKQKNEIKINYDSTKSTIFNTCIKFSEDQQNLFTVSDSEGAVVLLDLVNLQQIGLLQKQNKCVRVLDWQSPFVVTAAGKNNVIYNLDIRKKKYISQEFKLSQSNEVLSLRWNANKQDFVYSGSNKEISVWSSLQQNAPIFTQQSSHIFNVRALSWSNLKSNHFITGGGNEDGTLKLWDYHTQKNLYSVQAQNQITNILTPQNQFHGYFMTTYNTQSNAIEIWFEKNDSTLQKKVSLSTEQQKIVYGAISNFDDKVITSSSNGNFNLWESFN</sequence>
<evidence type="ECO:0000256" key="4">
    <source>
        <dbReference type="PROSITE-ProRule" id="PRU00221"/>
    </source>
</evidence>
<name>I7M076_TETTS</name>
<keyword evidence="6" id="KW-1185">Reference proteome</keyword>
<dbReference type="HOGENOM" id="CLU_600645_0_0_1"/>
<dbReference type="PANTHER" id="PTHR19918:SF1">
    <property type="entry name" value="FIZZY-RELATED PROTEIN HOMOLOG"/>
    <property type="match status" value="1"/>
</dbReference>
<protein>
    <submittedName>
        <fullName evidence="5">WD domain, G-beta repeat protein</fullName>
    </submittedName>
</protein>
<dbReference type="InterPro" id="IPR015943">
    <property type="entry name" value="WD40/YVTN_repeat-like_dom_sf"/>
</dbReference>
<dbReference type="SMART" id="SM00320">
    <property type="entry name" value="WD40"/>
    <property type="match status" value="3"/>
</dbReference>
<evidence type="ECO:0000313" key="6">
    <source>
        <dbReference type="Proteomes" id="UP000009168"/>
    </source>
</evidence>
<dbReference type="EMBL" id="GG662536">
    <property type="protein sequence ID" value="EAR85624.3"/>
    <property type="molecule type" value="Genomic_DNA"/>
</dbReference>
<dbReference type="GeneID" id="7827249"/>
<dbReference type="GO" id="GO:1990757">
    <property type="term" value="F:ubiquitin ligase activator activity"/>
    <property type="evidence" value="ECO:0007669"/>
    <property type="project" value="TreeGrafter"/>
</dbReference>
<dbReference type="STRING" id="312017.I7M076"/>
<dbReference type="InterPro" id="IPR001680">
    <property type="entry name" value="WD40_rpt"/>
</dbReference>
<accession>I7M076</accession>
<dbReference type="InterPro" id="IPR036322">
    <property type="entry name" value="WD40_repeat_dom_sf"/>
</dbReference>
<dbReference type="GO" id="GO:0005680">
    <property type="term" value="C:anaphase-promoting complex"/>
    <property type="evidence" value="ECO:0007669"/>
    <property type="project" value="TreeGrafter"/>
</dbReference>
<dbReference type="InterPro" id="IPR033010">
    <property type="entry name" value="Cdc20/Fizzy"/>
</dbReference>